<evidence type="ECO:0000256" key="4">
    <source>
        <dbReference type="ARBA" id="ARBA00023136"/>
    </source>
</evidence>
<protein>
    <submittedName>
        <fullName evidence="7">DUF4870 domain-containing protein</fullName>
    </submittedName>
</protein>
<gene>
    <name evidence="7" type="ORF">ACFOUW_23810</name>
</gene>
<feature type="compositionally biased region" description="Low complexity" evidence="5">
    <location>
        <begin position="62"/>
        <end position="72"/>
    </location>
</feature>
<organism evidence="7 8">
    <name type="scientific">Tenggerimyces flavus</name>
    <dbReference type="NCBI Taxonomy" id="1708749"/>
    <lineage>
        <taxon>Bacteria</taxon>
        <taxon>Bacillati</taxon>
        <taxon>Actinomycetota</taxon>
        <taxon>Actinomycetes</taxon>
        <taxon>Propionibacteriales</taxon>
        <taxon>Nocardioidaceae</taxon>
        <taxon>Tenggerimyces</taxon>
    </lineage>
</organism>
<accession>A0ABV7YEW9</accession>
<feature type="region of interest" description="Disordered" evidence="5">
    <location>
        <begin position="1"/>
        <end position="74"/>
    </location>
</feature>
<dbReference type="PRINTS" id="PR01217">
    <property type="entry name" value="PRICHEXTENSN"/>
</dbReference>
<keyword evidence="3 6" id="KW-1133">Transmembrane helix</keyword>
<evidence type="ECO:0000313" key="8">
    <source>
        <dbReference type="Proteomes" id="UP001595699"/>
    </source>
</evidence>
<dbReference type="RefSeq" id="WP_275577184.1">
    <property type="nucleotide sequence ID" value="NZ_JAFBCM010000001.1"/>
</dbReference>
<dbReference type="InterPro" id="IPR019109">
    <property type="entry name" value="MamF_MmsF"/>
</dbReference>
<sequence>MTQPPSEQPPGSAGDPPPDTPPPPPPAGDTTPSPVNDPPPYSEPPPAPPYGGAPPPPPPTAWPSGTTGATTPMTPDQERTWAIVSHVGSFAAAYVALGLLCPLVVLLVKGNESQFVRANAVESLNFQITVAIAAVISFVLVFLVIGIFMLIALAIAYIVFVILGTMAASKGEVYRYPISLRLVK</sequence>
<feature type="compositionally biased region" description="Pro residues" evidence="5">
    <location>
        <begin position="15"/>
        <end position="27"/>
    </location>
</feature>
<dbReference type="EMBL" id="JBHRZH010000021">
    <property type="protein sequence ID" value="MFC3763886.1"/>
    <property type="molecule type" value="Genomic_DNA"/>
</dbReference>
<evidence type="ECO:0000256" key="5">
    <source>
        <dbReference type="SAM" id="MobiDB-lite"/>
    </source>
</evidence>
<keyword evidence="2 6" id="KW-0812">Transmembrane</keyword>
<keyword evidence="4 6" id="KW-0472">Membrane</keyword>
<keyword evidence="8" id="KW-1185">Reference proteome</keyword>
<name>A0ABV7YEW9_9ACTN</name>
<dbReference type="Pfam" id="PF09685">
    <property type="entry name" value="MamF_MmsF"/>
    <property type="match status" value="1"/>
</dbReference>
<evidence type="ECO:0000256" key="3">
    <source>
        <dbReference type="ARBA" id="ARBA00022989"/>
    </source>
</evidence>
<evidence type="ECO:0000256" key="2">
    <source>
        <dbReference type="ARBA" id="ARBA00022692"/>
    </source>
</evidence>
<reference evidence="8" key="1">
    <citation type="journal article" date="2019" name="Int. J. Syst. Evol. Microbiol.">
        <title>The Global Catalogue of Microorganisms (GCM) 10K type strain sequencing project: providing services to taxonomists for standard genome sequencing and annotation.</title>
        <authorList>
            <consortium name="The Broad Institute Genomics Platform"/>
            <consortium name="The Broad Institute Genome Sequencing Center for Infectious Disease"/>
            <person name="Wu L."/>
            <person name="Ma J."/>
        </authorList>
    </citation>
    <scope>NUCLEOTIDE SEQUENCE [LARGE SCALE GENOMIC DNA]</scope>
    <source>
        <strain evidence="8">CGMCC 4.7241</strain>
    </source>
</reference>
<comment type="caution">
    <text evidence="7">The sequence shown here is derived from an EMBL/GenBank/DDBJ whole genome shotgun (WGS) entry which is preliminary data.</text>
</comment>
<evidence type="ECO:0000313" key="7">
    <source>
        <dbReference type="EMBL" id="MFC3763886.1"/>
    </source>
</evidence>
<feature type="transmembrane region" description="Helical" evidence="6">
    <location>
        <begin position="83"/>
        <end position="108"/>
    </location>
</feature>
<evidence type="ECO:0000256" key="1">
    <source>
        <dbReference type="ARBA" id="ARBA00004141"/>
    </source>
</evidence>
<evidence type="ECO:0000256" key="6">
    <source>
        <dbReference type="SAM" id="Phobius"/>
    </source>
</evidence>
<comment type="subcellular location">
    <subcellularLocation>
        <location evidence="1">Membrane</location>
        <topology evidence="1">Multi-pass membrane protein</topology>
    </subcellularLocation>
</comment>
<proteinExistence type="predicted"/>
<feature type="compositionally biased region" description="Pro residues" evidence="5">
    <location>
        <begin position="35"/>
        <end position="61"/>
    </location>
</feature>
<feature type="transmembrane region" description="Helical" evidence="6">
    <location>
        <begin position="128"/>
        <end position="160"/>
    </location>
</feature>
<dbReference type="Proteomes" id="UP001595699">
    <property type="component" value="Unassembled WGS sequence"/>
</dbReference>